<feature type="transmembrane region" description="Helical" evidence="1">
    <location>
        <begin position="53"/>
        <end position="74"/>
    </location>
</feature>
<feature type="domain" description="DUF7802" evidence="2">
    <location>
        <begin position="170"/>
        <end position="312"/>
    </location>
</feature>
<evidence type="ECO:0000313" key="3">
    <source>
        <dbReference type="Proteomes" id="UP000095281"/>
    </source>
</evidence>
<feature type="transmembrane region" description="Helical" evidence="1">
    <location>
        <begin position="203"/>
        <end position="221"/>
    </location>
</feature>
<accession>A0A1I8BM86</accession>
<evidence type="ECO:0000256" key="1">
    <source>
        <dbReference type="SAM" id="Phobius"/>
    </source>
</evidence>
<evidence type="ECO:0000259" key="2">
    <source>
        <dbReference type="Pfam" id="PF25085"/>
    </source>
</evidence>
<keyword evidence="1" id="KW-0812">Transmembrane</keyword>
<dbReference type="Pfam" id="PF25085">
    <property type="entry name" value="DUF7802"/>
    <property type="match status" value="2"/>
</dbReference>
<organism evidence="3 4">
    <name type="scientific">Meloidogyne hapla</name>
    <name type="common">Root-knot nematode worm</name>
    <dbReference type="NCBI Taxonomy" id="6305"/>
    <lineage>
        <taxon>Eukaryota</taxon>
        <taxon>Metazoa</taxon>
        <taxon>Ecdysozoa</taxon>
        <taxon>Nematoda</taxon>
        <taxon>Chromadorea</taxon>
        <taxon>Rhabditida</taxon>
        <taxon>Tylenchina</taxon>
        <taxon>Tylenchomorpha</taxon>
        <taxon>Tylenchoidea</taxon>
        <taxon>Meloidogynidae</taxon>
        <taxon>Meloidogyninae</taxon>
        <taxon>Meloidogyne</taxon>
    </lineage>
</organism>
<dbReference type="Proteomes" id="UP000095281">
    <property type="component" value="Unplaced"/>
</dbReference>
<feature type="domain" description="DUF7802" evidence="2">
    <location>
        <begin position="1"/>
        <end position="133"/>
    </location>
</feature>
<dbReference type="AlphaFoldDB" id="A0A1I8BM86"/>
<dbReference type="InterPro" id="IPR056704">
    <property type="entry name" value="DUF7802"/>
</dbReference>
<evidence type="ECO:0000313" key="4">
    <source>
        <dbReference type="WBParaSite" id="MhA1_Contig320.frz3.gene13"/>
    </source>
</evidence>
<sequence>MDYLLDRYIFAYLPFQISDNLKKSISSSSMSAVKIADWFCKTQDLWNFFENHFTFLAVEILYLFLFVFTLIHAIRLGGRYIYTWLGITMLIFLQESLQLWVPIFNIQWNAQGLLSFCGGRIPISRVLGARHALIIKLPYDFIGTYFLWWTWDFNNPLTQEKIYGVPWIVFVNIFQFAIRTYFADRSNKNPKTRSFNPYWFDELSFAVCIHFIMLMLLVVFYNPIYVVSRGFHQPIGPCEEKTSLDLLPFASGLEKSTYLCLNGTENEFFDFHCVPGEKPIIDDYVVEWYTICGKQSSCDHQSEYIVLIWYIFFKKILNPKRSSPIIPLNF</sequence>
<keyword evidence="1" id="KW-1133">Transmembrane helix</keyword>
<name>A0A1I8BM86_MELHA</name>
<dbReference type="PANTHER" id="PTHR35982:SF1">
    <property type="entry name" value="SPIROCYCLASE, AVEC FAMILY"/>
    <property type="match status" value="1"/>
</dbReference>
<feature type="transmembrane region" description="Helical" evidence="1">
    <location>
        <begin position="133"/>
        <end position="151"/>
    </location>
</feature>
<feature type="transmembrane region" description="Helical" evidence="1">
    <location>
        <begin position="163"/>
        <end position="182"/>
    </location>
</feature>
<keyword evidence="1" id="KW-0472">Membrane</keyword>
<feature type="transmembrane region" description="Helical" evidence="1">
    <location>
        <begin position="80"/>
        <end position="101"/>
    </location>
</feature>
<proteinExistence type="predicted"/>
<keyword evidence="3" id="KW-1185">Reference proteome</keyword>
<dbReference type="WBParaSite" id="MhA1_Contig320.frz3.gene13">
    <property type="protein sequence ID" value="MhA1_Contig320.frz3.gene13"/>
    <property type="gene ID" value="MhA1_Contig320.frz3.gene13"/>
</dbReference>
<reference evidence="4" key="1">
    <citation type="submission" date="2016-11" db="UniProtKB">
        <authorList>
            <consortium name="WormBaseParasite"/>
        </authorList>
    </citation>
    <scope>IDENTIFICATION</scope>
</reference>
<protein>
    <submittedName>
        <fullName evidence="4">Transmembrane protein</fullName>
    </submittedName>
</protein>
<dbReference type="PANTHER" id="PTHR35982">
    <property type="entry name" value="AGAP005361-PA"/>
    <property type="match status" value="1"/>
</dbReference>
<dbReference type="OMA" id="ICAYGHE"/>